<sequence length="323" mass="37148">MYPWLQPYYQQIIQAFQQGHQHHALLFKSEKDMGVESLLQHIGAWIMCQQPTQDPCEQCHSCHLFQAQTHPDIYQLAPIEGKDIGVDQVREIIEKVAQHAQQGGNKLVYVHGVERLTEAAANALLKTLEEPRPNTYFLLQADISAPILATIYSRCQVQLVSIPDAQQSTEWLIQQTKAEYSTIQTALKISYGKPLLALQVLQQNLLEQRQQFLRQFWLFYRRSSPLELLPFFDSALILHQLDWLLSFLMDSLKCKLGIQENWLCADLAQGIIQFSAELDQQQLFKAIEIIKKLRLDLVQINAVNQELILLDGLTRLITDVFEG</sequence>
<dbReference type="SUPFAM" id="SSF52540">
    <property type="entry name" value="P-loop containing nucleoside triphosphate hydrolases"/>
    <property type="match status" value="1"/>
</dbReference>
<dbReference type="GO" id="GO:0003677">
    <property type="term" value="F:DNA binding"/>
    <property type="evidence" value="ECO:0007669"/>
    <property type="project" value="InterPro"/>
</dbReference>
<dbReference type="GO" id="GO:0006261">
    <property type="term" value="P:DNA-templated DNA replication"/>
    <property type="evidence" value="ECO:0007669"/>
    <property type="project" value="TreeGrafter"/>
</dbReference>
<dbReference type="AlphaFoldDB" id="A0A1T0AXN1"/>
<dbReference type="Gene3D" id="3.40.50.300">
    <property type="entry name" value="P-loop containing nucleotide triphosphate hydrolases"/>
    <property type="match status" value="1"/>
</dbReference>
<evidence type="ECO:0000256" key="4">
    <source>
        <dbReference type="ARBA" id="ARBA00022695"/>
    </source>
</evidence>
<dbReference type="PANTHER" id="PTHR11669:SF8">
    <property type="entry name" value="DNA POLYMERASE III SUBUNIT DELTA"/>
    <property type="match status" value="1"/>
</dbReference>
<dbReference type="GO" id="GO:0003887">
    <property type="term" value="F:DNA-directed DNA polymerase activity"/>
    <property type="evidence" value="ECO:0007669"/>
    <property type="project" value="UniProtKB-KW"/>
</dbReference>
<dbReference type="NCBIfam" id="NF005362">
    <property type="entry name" value="PRK06871.1"/>
    <property type="match status" value="1"/>
</dbReference>
<protein>
    <recommendedName>
        <fullName evidence="2">DNA polymerase III subunit delta'</fullName>
        <ecNumber evidence="1">2.7.7.7</ecNumber>
    </recommendedName>
</protein>
<dbReference type="PANTHER" id="PTHR11669">
    <property type="entry name" value="REPLICATION FACTOR C / DNA POLYMERASE III GAMMA-TAU SUBUNIT"/>
    <property type="match status" value="1"/>
</dbReference>
<dbReference type="InterPro" id="IPR027417">
    <property type="entry name" value="P-loop_NTPase"/>
</dbReference>
<evidence type="ECO:0000256" key="5">
    <source>
        <dbReference type="ARBA" id="ARBA00022705"/>
    </source>
</evidence>
<feature type="domain" description="DNA polymerase III subunit delta' AAA+ ATPase lid" evidence="9">
    <location>
        <begin position="163"/>
        <end position="202"/>
    </location>
</feature>
<dbReference type="InterPro" id="IPR008921">
    <property type="entry name" value="DNA_pol3_clamp-load_cplx_C"/>
</dbReference>
<proteinExistence type="predicted"/>
<dbReference type="OrthoDB" id="9811073at2"/>
<keyword evidence="11" id="KW-1185">Reference proteome</keyword>
<evidence type="ECO:0000256" key="2">
    <source>
        <dbReference type="ARBA" id="ARBA00014363"/>
    </source>
</evidence>
<keyword evidence="6" id="KW-0239">DNA-directed DNA polymerase</keyword>
<keyword evidence="3" id="KW-0808">Transferase</keyword>
<evidence type="ECO:0000259" key="8">
    <source>
        <dbReference type="Pfam" id="PF09115"/>
    </source>
</evidence>
<name>A0A1T0AXN1_9PAST</name>
<evidence type="ECO:0000259" key="9">
    <source>
        <dbReference type="Pfam" id="PF21500"/>
    </source>
</evidence>
<dbReference type="Gene3D" id="1.20.272.10">
    <property type="match status" value="1"/>
</dbReference>
<dbReference type="EMBL" id="MUYB01000032">
    <property type="protein sequence ID" value="OOS02648.1"/>
    <property type="molecule type" value="Genomic_DNA"/>
</dbReference>
<dbReference type="EC" id="2.7.7.7" evidence="1"/>
<evidence type="ECO:0000256" key="1">
    <source>
        <dbReference type="ARBA" id="ARBA00012417"/>
    </source>
</evidence>
<comment type="caution">
    <text evidence="10">The sequence shown here is derived from an EMBL/GenBank/DDBJ whole genome shotgun (WGS) entry which is preliminary data.</text>
</comment>
<dbReference type="GO" id="GO:0009360">
    <property type="term" value="C:DNA polymerase III complex"/>
    <property type="evidence" value="ECO:0007669"/>
    <property type="project" value="InterPro"/>
</dbReference>
<dbReference type="Pfam" id="PF09115">
    <property type="entry name" value="DNApol3-delta_C"/>
    <property type="match status" value="1"/>
</dbReference>
<accession>A0A1T0AXN1</accession>
<reference evidence="10 11" key="1">
    <citation type="submission" date="2017-02" db="EMBL/GenBank/DDBJ databases">
        <title>Draft genome sequence of Haemophilus felis CCUG 31170 type strain.</title>
        <authorList>
            <person name="Engstrom-Jakobsson H."/>
            <person name="Salva-Serra F."/>
            <person name="Thorell K."/>
            <person name="Gonzales-Siles L."/>
            <person name="Karlsson R."/>
            <person name="Boulund F."/>
            <person name="Engstrand L."/>
            <person name="Kristiansson E."/>
            <person name="Moore E."/>
        </authorList>
    </citation>
    <scope>NUCLEOTIDE SEQUENCE [LARGE SCALE GENOMIC DNA]</scope>
    <source>
        <strain evidence="10 11">CCUG 31170</strain>
    </source>
</reference>
<keyword evidence="4" id="KW-0548">Nucleotidyltransferase</keyword>
<dbReference type="SUPFAM" id="SSF48019">
    <property type="entry name" value="post-AAA+ oligomerization domain-like"/>
    <property type="match status" value="1"/>
</dbReference>
<evidence type="ECO:0000313" key="10">
    <source>
        <dbReference type="EMBL" id="OOS02648.1"/>
    </source>
</evidence>
<dbReference type="InterPro" id="IPR015199">
    <property type="entry name" value="DNA_pol_III_delta_C"/>
</dbReference>
<dbReference type="Pfam" id="PF13177">
    <property type="entry name" value="DNA_pol3_delta2"/>
    <property type="match status" value="1"/>
</dbReference>
<gene>
    <name evidence="10" type="ORF">B0188_08025</name>
</gene>
<evidence type="ECO:0000256" key="3">
    <source>
        <dbReference type="ARBA" id="ARBA00022679"/>
    </source>
</evidence>
<dbReference type="STRING" id="123822.B0188_08025"/>
<organism evidence="10 11">
    <name type="scientific">[Haemophilus] felis</name>
    <dbReference type="NCBI Taxonomy" id="123822"/>
    <lineage>
        <taxon>Bacteria</taxon>
        <taxon>Pseudomonadati</taxon>
        <taxon>Pseudomonadota</taxon>
        <taxon>Gammaproteobacteria</taxon>
        <taxon>Pasteurellales</taxon>
        <taxon>Pasteurellaceae</taxon>
    </lineage>
</organism>
<dbReference type="Pfam" id="PF21500">
    <property type="entry name" value="HolB_lid"/>
    <property type="match status" value="1"/>
</dbReference>
<dbReference type="InterPro" id="IPR004622">
    <property type="entry name" value="DNA_pol_HolB"/>
</dbReference>
<dbReference type="InterPro" id="IPR048731">
    <property type="entry name" value="HolB_lid-gammaproteobact"/>
</dbReference>
<dbReference type="Proteomes" id="UP000190023">
    <property type="component" value="Unassembled WGS sequence"/>
</dbReference>
<dbReference type="GO" id="GO:0008408">
    <property type="term" value="F:3'-5' exonuclease activity"/>
    <property type="evidence" value="ECO:0007669"/>
    <property type="project" value="InterPro"/>
</dbReference>
<dbReference type="InterPro" id="IPR050238">
    <property type="entry name" value="DNA_Rep/Repair_Clamp_Loader"/>
</dbReference>
<comment type="catalytic activity">
    <reaction evidence="7">
        <text>DNA(n) + a 2'-deoxyribonucleoside 5'-triphosphate = DNA(n+1) + diphosphate</text>
        <dbReference type="Rhea" id="RHEA:22508"/>
        <dbReference type="Rhea" id="RHEA-COMP:17339"/>
        <dbReference type="Rhea" id="RHEA-COMP:17340"/>
        <dbReference type="ChEBI" id="CHEBI:33019"/>
        <dbReference type="ChEBI" id="CHEBI:61560"/>
        <dbReference type="ChEBI" id="CHEBI:173112"/>
        <dbReference type="EC" id="2.7.7.7"/>
    </reaction>
</comment>
<keyword evidence="5" id="KW-0235">DNA replication</keyword>
<evidence type="ECO:0000313" key="11">
    <source>
        <dbReference type="Proteomes" id="UP000190023"/>
    </source>
</evidence>
<feature type="domain" description="DNA polymerase III delta subunit C-terminal" evidence="8">
    <location>
        <begin position="204"/>
        <end position="316"/>
    </location>
</feature>
<evidence type="ECO:0000256" key="7">
    <source>
        <dbReference type="ARBA" id="ARBA00049244"/>
    </source>
</evidence>
<dbReference type="NCBIfam" id="TIGR00678">
    <property type="entry name" value="holB"/>
    <property type="match status" value="1"/>
</dbReference>
<evidence type="ECO:0000256" key="6">
    <source>
        <dbReference type="ARBA" id="ARBA00022932"/>
    </source>
</evidence>